<feature type="compositionally biased region" description="Basic and acidic residues" evidence="5">
    <location>
        <begin position="504"/>
        <end position="514"/>
    </location>
</feature>
<evidence type="ECO:0000256" key="4">
    <source>
        <dbReference type="ARBA" id="ARBA00023136"/>
    </source>
</evidence>
<proteinExistence type="predicted"/>
<keyword evidence="3 6" id="KW-1133">Transmembrane helix</keyword>
<feature type="transmembrane region" description="Helical" evidence="6">
    <location>
        <begin position="115"/>
        <end position="137"/>
    </location>
</feature>
<feature type="compositionally biased region" description="Polar residues" evidence="5">
    <location>
        <begin position="527"/>
        <end position="538"/>
    </location>
</feature>
<dbReference type="Proteomes" id="UP000800235">
    <property type="component" value="Unassembled WGS sequence"/>
</dbReference>
<gene>
    <name evidence="8" type="ORF">EJ08DRAFT_148057</name>
</gene>
<evidence type="ECO:0000259" key="7">
    <source>
        <dbReference type="PROSITE" id="PS50261"/>
    </source>
</evidence>
<feature type="transmembrane region" description="Helical" evidence="6">
    <location>
        <begin position="88"/>
        <end position="108"/>
    </location>
</feature>
<evidence type="ECO:0000256" key="1">
    <source>
        <dbReference type="ARBA" id="ARBA00004141"/>
    </source>
</evidence>
<dbReference type="AlphaFoldDB" id="A0A9P4U407"/>
<dbReference type="PANTHER" id="PTHR42058:SF1">
    <property type="entry name" value="G-PROTEIN COUPLED RECEPTORS FAMILY 2 PROFILE 2 DOMAIN-CONTAINING PROTEIN"/>
    <property type="match status" value="1"/>
</dbReference>
<dbReference type="Gene3D" id="1.20.1070.10">
    <property type="entry name" value="Rhodopsin 7-helix transmembrane proteins"/>
    <property type="match status" value="1"/>
</dbReference>
<dbReference type="GO" id="GO:0004888">
    <property type="term" value="F:transmembrane signaling receptor activity"/>
    <property type="evidence" value="ECO:0007669"/>
    <property type="project" value="InterPro"/>
</dbReference>
<feature type="transmembrane region" description="Helical" evidence="6">
    <location>
        <begin position="311"/>
        <end position="334"/>
    </location>
</feature>
<dbReference type="PROSITE" id="PS50261">
    <property type="entry name" value="G_PROTEIN_RECEP_F2_4"/>
    <property type="match status" value="1"/>
</dbReference>
<dbReference type="PANTHER" id="PTHR42058">
    <property type="entry name" value="G_PROTEIN_RECEP_F2_4 DOMAIN-CONTAINING PROTEIN"/>
    <property type="match status" value="1"/>
</dbReference>
<evidence type="ECO:0000256" key="2">
    <source>
        <dbReference type="ARBA" id="ARBA00022692"/>
    </source>
</evidence>
<dbReference type="GO" id="GO:0007166">
    <property type="term" value="P:cell surface receptor signaling pathway"/>
    <property type="evidence" value="ECO:0007669"/>
    <property type="project" value="InterPro"/>
</dbReference>
<organism evidence="8 9">
    <name type="scientific">Tothia fuscella</name>
    <dbReference type="NCBI Taxonomy" id="1048955"/>
    <lineage>
        <taxon>Eukaryota</taxon>
        <taxon>Fungi</taxon>
        <taxon>Dikarya</taxon>
        <taxon>Ascomycota</taxon>
        <taxon>Pezizomycotina</taxon>
        <taxon>Dothideomycetes</taxon>
        <taxon>Pleosporomycetidae</taxon>
        <taxon>Venturiales</taxon>
        <taxon>Cylindrosympodiaceae</taxon>
        <taxon>Tothia</taxon>
    </lineage>
</organism>
<evidence type="ECO:0000313" key="8">
    <source>
        <dbReference type="EMBL" id="KAF2436475.1"/>
    </source>
</evidence>
<dbReference type="InterPro" id="IPR017981">
    <property type="entry name" value="GPCR_2-like_7TM"/>
</dbReference>
<dbReference type="EMBL" id="MU007010">
    <property type="protein sequence ID" value="KAF2436475.1"/>
    <property type="molecule type" value="Genomic_DNA"/>
</dbReference>
<keyword evidence="2 6" id="KW-0812">Transmembrane</keyword>
<feature type="domain" description="G-protein coupled receptors family 2 profile 2" evidence="7">
    <location>
        <begin position="78"/>
        <end position="358"/>
    </location>
</feature>
<comment type="caution">
    <text evidence="8">The sequence shown here is derived from an EMBL/GenBank/DDBJ whole genome shotgun (WGS) entry which is preliminary data.</text>
</comment>
<feature type="transmembrane region" description="Helical" evidence="6">
    <location>
        <begin position="380"/>
        <end position="408"/>
    </location>
</feature>
<evidence type="ECO:0000313" key="9">
    <source>
        <dbReference type="Proteomes" id="UP000800235"/>
    </source>
</evidence>
<dbReference type="OrthoDB" id="26203at2759"/>
<keyword evidence="4 6" id="KW-0472">Membrane</keyword>
<comment type="subcellular location">
    <subcellularLocation>
        <location evidence="1">Membrane</location>
        <topology evidence="1">Multi-pass membrane protein</topology>
    </subcellularLocation>
</comment>
<protein>
    <recommendedName>
        <fullName evidence="7">G-protein coupled receptors family 2 profile 2 domain-containing protein</fullName>
    </recommendedName>
</protein>
<keyword evidence="9" id="KW-1185">Reference proteome</keyword>
<dbReference type="InterPro" id="IPR053247">
    <property type="entry name" value="GPCR_GPR1/git3-like"/>
</dbReference>
<feature type="transmembrane region" description="Helical" evidence="6">
    <location>
        <begin position="196"/>
        <end position="220"/>
    </location>
</feature>
<feature type="region of interest" description="Disordered" evidence="5">
    <location>
        <begin position="462"/>
        <end position="538"/>
    </location>
</feature>
<feature type="transmembrane region" description="Helical" evidence="6">
    <location>
        <begin position="152"/>
        <end position="176"/>
    </location>
</feature>
<evidence type="ECO:0000256" key="6">
    <source>
        <dbReference type="SAM" id="Phobius"/>
    </source>
</evidence>
<dbReference type="GO" id="GO:0016020">
    <property type="term" value="C:membrane"/>
    <property type="evidence" value="ECO:0007669"/>
    <property type="project" value="UniProtKB-SubCell"/>
</dbReference>
<sequence length="538" mass="59876">MAGNLQNDQTISAILANVTDFRGNCPVPFLDQEKFLPHKRGQTGHIEGRLCAPVPTLPGRPICCLPCPATDWLYPDDFKTIYKIAESISAFGLLICCFLLLSFAFLPVDKTRRHWLSICLVIGIVMEALAFVVPLGVKPNQCFDQITPNDMYTSMTCAFSGAFIVGGGLVVSVWIFMRSLSMHLQICWDIVPGNWFFYAAQACGWLVAATLFTLTMTLTGVSFRFGDTCHVNTEHSMATFWGPLLGIASFTGLIQVLTFLYCIKVYLRSLWSDNHSGTNGSSGLPSYHSTMGGTSARAVYQRMKKVLWLQWRSITIVVFLLVDIIFLAVVWVQLNNTLEEAKKGKMEHFMPFLFCLVSKKGEKKTCYAAGQKAIINEGTAIAILMLLALTGVQTGLLMARTSMFVAWYELFKKTFGSKREFVSLDAKRYSHAEQRNYELHKVTSSPGIPQTPEAGEVHTEIFTSKQDGLPPQSGYRSPEELDRAYHQPTMSFSGPQAPLSRQGHRNDWNQEETHATGGLGSHPLRSPPNTSRLPSRPL</sequence>
<accession>A0A9P4U407</accession>
<reference evidence="8" key="1">
    <citation type="journal article" date="2020" name="Stud. Mycol.">
        <title>101 Dothideomycetes genomes: a test case for predicting lifestyles and emergence of pathogens.</title>
        <authorList>
            <person name="Haridas S."/>
            <person name="Albert R."/>
            <person name="Binder M."/>
            <person name="Bloem J."/>
            <person name="Labutti K."/>
            <person name="Salamov A."/>
            <person name="Andreopoulos B."/>
            <person name="Baker S."/>
            <person name="Barry K."/>
            <person name="Bills G."/>
            <person name="Bluhm B."/>
            <person name="Cannon C."/>
            <person name="Castanera R."/>
            <person name="Culley D."/>
            <person name="Daum C."/>
            <person name="Ezra D."/>
            <person name="Gonzalez J."/>
            <person name="Henrissat B."/>
            <person name="Kuo A."/>
            <person name="Liang C."/>
            <person name="Lipzen A."/>
            <person name="Lutzoni F."/>
            <person name="Magnuson J."/>
            <person name="Mondo S."/>
            <person name="Nolan M."/>
            <person name="Ohm R."/>
            <person name="Pangilinan J."/>
            <person name="Park H.-J."/>
            <person name="Ramirez L."/>
            <person name="Alfaro M."/>
            <person name="Sun H."/>
            <person name="Tritt A."/>
            <person name="Yoshinaga Y."/>
            <person name="Zwiers L.-H."/>
            <person name="Turgeon B."/>
            <person name="Goodwin S."/>
            <person name="Spatafora J."/>
            <person name="Crous P."/>
            <person name="Grigoriev I."/>
        </authorList>
    </citation>
    <scope>NUCLEOTIDE SEQUENCE</scope>
    <source>
        <strain evidence="8">CBS 130266</strain>
    </source>
</reference>
<feature type="transmembrane region" description="Helical" evidence="6">
    <location>
        <begin position="240"/>
        <end position="263"/>
    </location>
</feature>
<evidence type="ECO:0000256" key="5">
    <source>
        <dbReference type="SAM" id="MobiDB-lite"/>
    </source>
</evidence>
<name>A0A9P4U407_9PEZI</name>
<evidence type="ECO:0000256" key="3">
    <source>
        <dbReference type="ARBA" id="ARBA00022989"/>
    </source>
</evidence>